<dbReference type="Gene3D" id="3.90.780.10">
    <property type="entry name" value="5'-Nucleotidase, C-terminal domain"/>
    <property type="match status" value="1"/>
</dbReference>
<dbReference type="PROSITE" id="PS51318">
    <property type="entry name" value="TAT"/>
    <property type="match status" value="1"/>
</dbReference>
<dbReference type="Gene3D" id="2.60.40.10">
    <property type="entry name" value="Immunoglobulins"/>
    <property type="match status" value="1"/>
</dbReference>
<comment type="caution">
    <text evidence="5">The sequence shown here is derived from an EMBL/GenBank/DDBJ whole genome shotgun (WGS) entry which is preliminary data.</text>
</comment>
<keyword evidence="1 2" id="KW-0732">Signal</keyword>
<sequence>MRAGPRSAPPSPRRRIALGASALTVAALAASALAAPAANAATTDIQILATNDFHGRILDNTGGLEAGAAVLSGAVKQLRAANPNTVFAAAGDLIGASTFESFIQHDKPTIDALNEAGLEVSAVGNHELDQGYDDLVNRVMAPYDAVTNPYGGAKWQYIAANLKMKATGDDAVPATWIKTVGGVEVGFVGAVTEDLPTLVSPGGITDIRVEGIVQSVNTEAADLVAEGADLVVMLVHEGAPSTDCATMDDSGTWANIINEVSPDVDAIVSGHTHLAYNCSFPVAEWASEGRAVTDRPVVSAGQYGMNLNQLVYTVDDAGQVTAKTQQVLALEKTVAPVPPSTTPTYVPLYPVDAATAAIATDASAKAEVLGAVELGKLAGGFNRAKFASGGENRGGESTLGNLVAEVQQWATETPEAGAAQIAFMNPGGLRTDMLGTDPGNGAYPRTLTYKQAAVVQPFANTLVNMQLTGEQIKKVLEQQWQRDALNKVPTRNFLRLGVSEGFEYTYTQKEVTEYPLDDPRTPDVNESLTAYKGTRGTVTGMWLNGEPIDPAATYSVTVNSFLSTGGDNFFELANGASKRDTGKVDLAAMVDYLATFAETTPLPVDYAQHAVEVAFPANAPTAYDPGSAVAFGIKSWAMTAPTDVKDAEVVVSLDGERLGAFPVDNSVNTTTVLNDDYGTAAVSVTLPDDVPLGGSVELRLTGATTGTSVVVPVAIDRADSTTVGTPNKLFANSKGNGVIKYTTTVTAQFGAEITGAITVYDGDEPIATAMLTAPSAGTVTLTLPKLGKGQHELSVAYAGSETVKPSTSEPVTLVVK</sequence>
<dbReference type="PANTHER" id="PTHR11575">
    <property type="entry name" value="5'-NUCLEOTIDASE-RELATED"/>
    <property type="match status" value="1"/>
</dbReference>
<feature type="domain" description="5'-Nucleotidase C-terminal" evidence="4">
    <location>
        <begin position="387"/>
        <end position="569"/>
    </location>
</feature>
<dbReference type="PANTHER" id="PTHR11575:SF24">
    <property type="entry name" value="5'-NUCLEOTIDASE"/>
    <property type="match status" value="1"/>
</dbReference>
<dbReference type="InterPro" id="IPR006311">
    <property type="entry name" value="TAT_signal"/>
</dbReference>
<evidence type="ECO:0000256" key="1">
    <source>
        <dbReference type="ARBA" id="ARBA00022729"/>
    </source>
</evidence>
<dbReference type="InterPro" id="IPR013783">
    <property type="entry name" value="Ig-like_fold"/>
</dbReference>
<dbReference type="SUPFAM" id="SSF56300">
    <property type="entry name" value="Metallo-dependent phosphatases"/>
    <property type="match status" value="1"/>
</dbReference>
<dbReference type="PROSITE" id="PS00785">
    <property type="entry name" value="5_NUCLEOTIDASE_1"/>
    <property type="match status" value="1"/>
</dbReference>
<dbReference type="EMBL" id="JAVFWO010000002">
    <property type="protein sequence ID" value="MDQ7877978.1"/>
    <property type="molecule type" value="Genomic_DNA"/>
</dbReference>
<protein>
    <submittedName>
        <fullName evidence="5">5'-nucleotidase C-terminal domain-containing protein</fullName>
    </submittedName>
</protein>
<proteinExistence type="predicted"/>
<dbReference type="RefSeq" id="WP_308867444.1">
    <property type="nucleotide sequence ID" value="NZ_JAVFWO010000002.1"/>
</dbReference>
<dbReference type="PRINTS" id="PR01607">
    <property type="entry name" value="APYRASEFAMLY"/>
</dbReference>
<dbReference type="Proteomes" id="UP001235133">
    <property type="component" value="Unassembled WGS sequence"/>
</dbReference>
<evidence type="ECO:0000313" key="5">
    <source>
        <dbReference type="EMBL" id="MDQ7877978.1"/>
    </source>
</evidence>
<evidence type="ECO:0000259" key="4">
    <source>
        <dbReference type="Pfam" id="PF02872"/>
    </source>
</evidence>
<name>A0ABU0Z069_9MICO</name>
<dbReference type="InterPro" id="IPR004843">
    <property type="entry name" value="Calcineurin-like_PHP"/>
</dbReference>
<dbReference type="InterPro" id="IPR006146">
    <property type="entry name" value="5'-Nucleotdase_CS"/>
</dbReference>
<dbReference type="SUPFAM" id="SSF55816">
    <property type="entry name" value="5'-nucleotidase (syn. UDP-sugar hydrolase), C-terminal domain"/>
    <property type="match status" value="1"/>
</dbReference>
<dbReference type="InterPro" id="IPR036907">
    <property type="entry name" value="5'-Nucleotdase_C_sf"/>
</dbReference>
<feature type="domain" description="Calcineurin-like phosphoesterase" evidence="3">
    <location>
        <begin position="46"/>
        <end position="273"/>
    </location>
</feature>
<dbReference type="InterPro" id="IPR029052">
    <property type="entry name" value="Metallo-depent_PP-like"/>
</dbReference>
<dbReference type="Gene3D" id="3.60.21.10">
    <property type="match status" value="1"/>
</dbReference>
<evidence type="ECO:0000259" key="3">
    <source>
        <dbReference type="Pfam" id="PF00149"/>
    </source>
</evidence>
<feature type="chain" id="PRO_5045881686" evidence="2">
    <location>
        <begin position="41"/>
        <end position="816"/>
    </location>
</feature>
<dbReference type="InterPro" id="IPR006179">
    <property type="entry name" value="5_nucleotidase/apyrase"/>
</dbReference>
<feature type="signal peptide" evidence="2">
    <location>
        <begin position="1"/>
        <end position="40"/>
    </location>
</feature>
<dbReference type="InterPro" id="IPR008334">
    <property type="entry name" value="5'-Nucleotdase_C"/>
</dbReference>
<reference evidence="5 6" key="1">
    <citation type="submission" date="2023-08" db="EMBL/GenBank/DDBJ databases">
        <title>Microbacterium psychrotolerans sp. nov., a psychrotolerant bacterium isolated from soil in Heilongjiang Province, China.</title>
        <authorList>
            <person name="An P."/>
            <person name="Zhao D."/>
            <person name="Xiang H."/>
        </authorList>
    </citation>
    <scope>NUCLEOTIDE SEQUENCE [LARGE SCALE GENOMIC DNA]</scope>
    <source>
        <strain evidence="5 6">QXD-8</strain>
    </source>
</reference>
<gene>
    <name evidence="5" type="ORF">Q9R08_08350</name>
</gene>
<accession>A0ABU0Z069</accession>
<organism evidence="5 6">
    <name type="scientific">Microbacterium psychrotolerans</name>
    <dbReference type="NCBI Taxonomy" id="3068321"/>
    <lineage>
        <taxon>Bacteria</taxon>
        <taxon>Bacillati</taxon>
        <taxon>Actinomycetota</taxon>
        <taxon>Actinomycetes</taxon>
        <taxon>Micrococcales</taxon>
        <taxon>Microbacteriaceae</taxon>
        <taxon>Microbacterium</taxon>
    </lineage>
</organism>
<evidence type="ECO:0000256" key="2">
    <source>
        <dbReference type="SAM" id="SignalP"/>
    </source>
</evidence>
<evidence type="ECO:0000313" key="6">
    <source>
        <dbReference type="Proteomes" id="UP001235133"/>
    </source>
</evidence>
<keyword evidence="6" id="KW-1185">Reference proteome</keyword>
<dbReference type="Pfam" id="PF02872">
    <property type="entry name" value="5_nucleotid_C"/>
    <property type="match status" value="1"/>
</dbReference>
<dbReference type="Pfam" id="PF00149">
    <property type="entry name" value="Metallophos"/>
    <property type="match status" value="1"/>
</dbReference>